<evidence type="ECO:0000256" key="1">
    <source>
        <dbReference type="PROSITE-ProRule" id="PRU00244"/>
    </source>
</evidence>
<evidence type="ECO:0000259" key="2">
    <source>
        <dbReference type="PROSITE" id="PS50883"/>
    </source>
</evidence>
<dbReference type="SUPFAM" id="SSF141868">
    <property type="entry name" value="EAL domain-like"/>
    <property type="match status" value="1"/>
</dbReference>
<dbReference type="Pfam" id="PF03707">
    <property type="entry name" value="MHYT"/>
    <property type="match status" value="3"/>
</dbReference>
<reference evidence="5 6" key="1">
    <citation type="submission" date="2019-12" db="EMBL/GenBank/DDBJ databases">
        <title>Devosia maris sp. nov., isolated from the deep seawater.</title>
        <authorList>
            <person name="Liu Y."/>
        </authorList>
    </citation>
    <scope>NUCLEOTIDE SEQUENCE [LARGE SCALE GENOMIC DNA]</scope>
    <source>
        <strain evidence="5 6">L53-10-65</strain>
    </source>
</reference>
<dbReference type="Gene3D" id="3.30.450.20">
    <property type="entry name" value="PAS domain"/>
    <property type="match status" value="1"/>
</dbReference>
<dbReference type="PANTHER" id="PTHR44757:SF2">
    <property type="entry name" value="BIOFILM ARCHITECTURE MAINTENANCE PROTEIN MBAA"/>
    <property type="match status" value="1"/>
</dbReference>
<sequence>MGPPVPIIDFFFKAHEPGLILLAATICLISSYACIGLLRHAQRSIDHMRMVWTGVAALAVGFGIWATHFVAVLAFRPGFTLDYDLGLTTLSMLIAILVCGAGIAVAVRGTSVWDHVLGGAVVGVAISSMHYTGIAALIMGGNLQWNSVLVAVSIPSGIVLGGLAFRTGMGRSLRGLFGGALLLTGAICAMHFTAMAAADFSLCFPLSANGSIDGFWLSVALAFISVLLLALALGSTVLDEADRRRTERERDRQLRDARRLSEVSTRLELALTNMAQGLALFDADGTLQLYNQRFPNLLGIDSTQGLTGITFPQVCRRTLLGVDADFQDIDVRLAEILDSHDSLIRHGGEIVHKFSEDRVVQISHNPVGDGSWVTTIDDITERHRSQRAIAHLARHDGLTGLPNRARFNEAFEWSLSKVRENGGKIAMVAIDLDHFKEVNDSHGHAAGDLVLKTIASRFNALLREGEVIARLGGDEFAALKEFTSMDALREFLARLEEALTLRIENDELTVSTGGSIGVAVYPDDGVDLSKLLSNADLAMYRAKAEYDRAICYYEQDMDEHARHRRDMARDLWTAVERGGFYLAYQVQRSVSTGKVTGYEVLLRWKRPGHGDVSPADFIPVAEECGAINAIGLWVLRTACEDAASWPEPYKIAVNVSGIQLAQVDLIDTVRNTLLVTGLTPGRLELEVTETAIIGDKQRALHILRQIKAMGVSIAIDDFGTGYSSLDTLRSFPFDKIKLDRSFMSEVESDEQSKAIVRAILALGHSLSVPVLAEGVETHEQLDVLRKEGCTEAQGFLLGRPGAINWEDLLEASSSA</sequence>
<keyword evidence="1" id="KW-1133">Transmembrane helix</keyword>
<keyword evidence="1" id="KW-0472">Membrane</keyword>
<dbReference type="NCBIfam" id="TIGR00254">
    <property type="entry name" value="GGDEF"/>
    <property type="match status" value="1"/>
</dbReference>
<feature type="transmembrane region" description="Helical" evidence="1">
    <location>
        <begin position="215"/>
        <end position="238"/>
    </location>
</feature>
<dbReference type="CDD" id="cd01948">
    <property type="entry name" value="EAL"/>
    <property type="match status" value="1"/>
</dbReference>
<evidence type="ECO:0000259" key="3">
    <source>
        <dbReference type="PROSITE" id="PS50887"/>
    </source>
</evidence>
<feature type="transmembrane region" description="Helical" evidence="1">
    <location>
        <begin position="116"/>
        <end position="139"/>
    </location>
</feature>
<proteinExistence type="predicted"/>
<gene>
    <name evidence="5" type="ORF">GO014_16935</name>
</gene>
<keyword evidence="1" id="KW-0812">Transmembrane</keyword>
<evidence type="ECO:0000259" key="4">
    <source>
        <dbReference type="PROSITE" id="PS50924"/>
    </source>
</evidence>
<accession>A0A7X3FVI0</accession>
<dbReference type="InterPro" id="IPR005330">
    <property type="entry name" value="MHYT_dom"/>
</dbReference>
<dbReference type="InterPro" id="IPR052155">
    <property type="entry name" value="Biofilm_reg_signaling"/>
</dbReference>
<dbReference type="PROSITE" id="PS50924">
    <property type="entry name" value="MHYT"/>
    <property type="match status" value="1"/>
</dbReference>
<dbReference type="InterPro" id="IPR035919">
    <property type="entry name" value="EAL_sf"/>
</dbReference>
<dbReference type="PANTHER" id="PTHR44757">
    <property type="entry name" value="DIGUANYLATE CYCLASE DGCP"/>
    <property type="match status" value="1"/>
</dbReference>
<dbReference type="PROSITE" id="PS50883">
    <property type="entry name" value="EAL"/>
    <property type="match status" value="1"/>
</dbReference>
<dbReference type="InterPro" id="IPR000160">
    <property type="entry name" value="GGDEF_dom"/>
</dbReference>
<evidence type="ECO:0000313" key="5">
    <source>
        <dbReference type="EMBL" id="MVT00711.1"/>
    </source>
</evidence>
<dbReference type="Pfam" id="PF00990">
    <property type="entry name" value="GGDEF"/>
    <property type="match status" value="1"/>
</dbReference>
<dbReference type="Gene3D" id="3.20.20.450">
    <property type="entry name" value="EAL domain"/>
    <property type="match status" value="1"/>
</dbReference>
<protein>
    <submittedName>
        <fullName evidence="5">EAL domain-containing protein</fullName>
    </submittedName>
</protein>
<feature type="domain" description="MHYT" evidence="4">
    <location>
        <begin position="15"/>
        <end position="201"/>
    </location>
</feature>
<dbReference type="CDD" id="cd01949">
    <property type="entry name" value="GGDEF"/>
    <property type="match status" value="1"/>
</dbReference>
<dbReference type="SMART" id="SM00267">
    <property type="entry name" value="GGDEF"/>
    <property type="match status" value="1"/>
</dbReference>
<feature type="transmembrane region" description="Helical" evidence="1">
    <location>
        <begin position="176"/>
        <end position="195"/>
    </location>
</feature>
<dbReference type="Pfam" id="PF12860">
    <property type="entry name" value="PAS_7"/>
    <property type="match status" value="1"/>
</dbReference>
<feature type="transmembrane region" description="Helical" evidence="1">
    <location>
        <begin position="50"/>
        <end position="75"/>
    </location>
</feature>
<feature type="domain" description="GGDEF" evidence="3">
    <location>
        <begin position="423"/>
        <end position="555"/>
    </location>
</feature>
<comment type="caution">
    <text evidence="5">The sequence shown here is derived from an EMBL/GenBank/DDBJ whole genome shotgun (WGS) entry which is preliminary data.</text>
</comment>
<dbReference type="InterPro" id="IPR043128">
    <property type="entry name" value="Rev_trsase/Diguanyl_cyclase"/>
</dbReference>
<feature type="transmembrane region" description="Helical" evidence="1">
    <location>
        <begin position="87"/>
        <end position="107"/>
    </location>
</feature>
<dbReference type="SUPFAM" id="SSF55785">
    <property type="entry name" value="PYP-like sensor domain (PAS domain)"/>
    <property type="match status" value="1"/>
</dbReference>
<dbReference type="EMBL" id="WQRF01000009">
    <property type="protein sequence ID" value="MVT00711.1"/>
    <property type="molecule type" value="Genomic_DNA"/>
</dbReference>
<feature type="domain" description="EAL" evidence="2">
    <location>
        <begin position="564"/>
        <end position="814"/>
    </location>
</feature>
<dbReference type="SMART" id="SM00052">
    <property type="entry name" value="EAL"/>
    <property type="match status" value="1"/>
</dbReference>
<dbReference type="PROSITE" id="PS50887">
    <property type="entry name" value="GGDEF"/>
    <property type="match status" value="1"/>
</dbReference>
<dbReference type="AlphaFoldDB" id="A0A7X3FVI0"/>
<name>A0A7X3FVI0_9HYPH</name>
<dbReference type="InterPro" id="IPR029787">
    <property type="entry name" value="Nucleotide_cyclase"/>
</dbReference>
<dbReference type="GO" id="GO:0016020">
    <property type="term" value="C:membrane"/>
    <property type="evidence" value="ECO:0007669"/>
    <property type="project" value="UniProtKB-UniRule"/>
</dbReference>
<feature type="transmembrane region" description="Helical" evidence="1">
    <location>
        <begin position="145"/>
        <end position="164"/>
    </location>
</feature>
<organism evidence="5 6">
    <name type="scientific">Devosia marina</name>
    <dbReference type="NCBI Taxonomy" id="2683198"/>
    <lineage>
        <taxon>Bacteria</taxon>
        <taxon>Pseudomonadati</taxon>
        <taxon>Pseudomonadota</taxon>
        <taxon>Alphaproteobacteria</taxon>
        <taxon>Hyphomicrobiales</taxon>
        <taxon>Devosiaceae</taxon>
        <taxon>Devosia</taxon>
    </lineage>
</organism>
<dbReference type="InterPro" id="IPR035965">
    <property type="entry name" value="PAS-like_dom_sf"/>
</dbReference>
<dbReference type="InterPro" id="IPR001633">
    <property type="entry name" value="EAL_dom"/>
</dbReference>
<keyword evidence="6" id="KW-1185">Reference proteome</keyword>
<evidence type="ECO:0000313" key="6">
    <source>
        <dbReference type="Proteomes" id="UP000438106"/>
    </source>
</evidence>
<dbReference type="SUPFAM" id="SSF55073">
    <property type="entry name" value="Nucleotide cyclase"/>
    <property type="match status" value="1"/>
</dbReference>
<feature type="transmembrane region" description="Helical" evidence="1">
    <location>
        <begin position="20"/>
        <end position="38"/>
    </location>
</feature>
<dbReference type="Gene3D" id="3.30.70.270">
    <property type="match status" value="1"/>
</dbReference>
<dbReference type="Proteomes" id="UP000438106">
    <property type="component" value="Unassembled WGS sequence"/>
</dbReference>
<dbReference type="Pfam" id="PF00563">
    <property type="entry name" value="EAL"/>
    <property type="match status" value="1"/>
</dbReference>